<keyword evidence="2" id="KW-1185">Reference proteome</keyword>
<dbReference type="AlphaFoldDB" id="A0A067JV69"/>
<reference evidence="1 2" key="1">
    <citation type="journal article" date="2014" name="PLoS ONE">
        <title>Global Analysis of Gene Expression Profiles in Physic Nut (Jatropha curcas L.) Seedlings Exposed to Salt Stress.</title>
        <authorList>
            <person name="Zhang L."/>
            <person name="Zhang C."/>
            <person name="Wu P."/>
            <person name="Chen Y."/>
            <person name="Li M."/>
            <person name="Jiang H."/>
            <person name="Wu G."/>
        </authorList>
    </citation>
    <scope>NUCLEOTIDE SEQUENCE [LARGE SCALE GENOMIC DNA]</scope>
    <source>
        <strain evidence="2">cv. GZQX0401</strain>
        <tissue evidence="1">Young leaves</tissue>
    </source>
</reference>
<dbReference type="EMBL" id="KK914796">
    <property type="protein sequence ID" value="KDP27767.1"/>
    <property type="molecule type" value="Genomic_DNA"/>
</dbReference>
<name>A0A067JV69_JATCU</name>
<gene>
    <name evidence="1" type="ORF">JCGZ_19989</name>
</gene>
<sequence length="67" mass="7564">MTELHSRFTEEDWTFMSKVDVYKHLEIVEEEVAGGDFMSVEVQDSREDALPGDVPSVLNASGVHGFY</sequence>
<organism evidence="1 2">
    <name type="scientific">Jatropha curcas</name>
    <name type="common">Barbados nut</name>
    <dbReference type="NCBI Taxonomy" id="180498"/>
    <lineage>
        <taxon>Eukaryota</taxon>
        <taxon>Viridiplantae</taxon>
        <taxon>Streptophyta</taxon>
        <taxon>Embryophyta</taxon>
        <taxon>Tracheophyta</taxon>
        <taxon>Spermatophyta</taxon>
        <taxon>Magnoliopsida</taxon>
        <taxon>eudicotyledons</taxon>
        <taxon>Gunneridae</taxon>
        <taxon>Pentapetalae</taxon>
        <taxon>rosids</taxon>
        <taxon>fabids</taxon>
        <taxon>Malpighiales</taxon>
        <taxon>Euphorbiaceae</taxon>
        <taxon>Crotonoideae</taxon>
        <taxon>Jatropheae</taxon>
        <taxon>Jatropha</taxon>
    </lineage>
</organism>
<protein>
    <submittedName>
        <fullName evidence="1">Uncharacterized protein</fullName>
    </submittedName>
</protein>
<evidence type="ECO:0000313" key="1">
    <source>
        <dbReference type="EMBL" id="KDP27767.1"/>
    </source>
</evidence>
<evidence type="ECO:0000313" key="2">
    <source>
        <dbReference type="Proteomes" id="UP000027138"/>
    </source>
</evidence>
<accession>A0A067JV69</accession>
<proteinExistence type="predicted"/>
<dbReference type="Proteomes" id="UP000027138">
    <property type="component" value="Unassembled WGS sequence"/>
</dbReference>